<dbReference type="Gene3D" id="2.70.98.70">
    <property type="match status" value="1"/>
</dbReference>
<dbReference type="SUPFAM" id="SSF48230">
    <property type="entry name" value="Chondroitin AC/alginate lyase"/>
    <property type="match status" value="1"/>
</dbReference>
<evidence type="ECO:0000313" key="3">
    <source>
        <dbReference type="EMBL" id="MDI9867010.1"/>
    </source>
</evidence>
<protein>
    <submittedName>
        <fullName evidence="3">Heparinase II/III family protein</fullName>
    </submittedName>
</protein>
<dbReference type="RefSeq" id="WP_283371723.1">
    <property type="nucleotide sequence ID" value="NZ_JASHID010000022.1"/>
</dbReference>
<feature type="domain" description="Heparinase II/III-like C-terminal" evidence="2">
    <location>
        <begin position="416"/>
        <end position="556"/>
    </location>
</feature>
<name>A0ABT6YU02_9BACT</name>
<gene>
    <name evidence="3" type="ORF">QM480_21905</name>
</gene>
<comment type="caution">
    <text evidence="3">The sequence shown here is derived from an EMBL/GenBank/DDBJ whole genome shotgun (WGS) entry which is preliminary data.</text>
</comment>
<evidence type="ECO:0000259" key="2">
    <source>
        <dbReference type="Pfam" id="PF07940"/>
    </source>
</evidence>
<organism evidence="3 4">
    <name type="scientific">Flectobacillus longus</name>
    <dbReference type="NCBI Taxonomy" id="2984207"/>
    <lineage>
        <taxon>Bacteria</taxon>
        <taxon>Pseudomonadati</taxon>
        <taxon>Bacteroidota</taxon>
        <taxon>Cytophagia</taxon>
        <taxon>Cytophagales</taxon>
        <taxon>Flectobacillaceae</taxon>
        <taxon>Flectobacillus</taxon>
    </lineage>
</organism>
<evidence type="ECO:0000313" key="4">
    <source>
        <dbReference type="Proteomes" id="UP001236569"/>
    </source>
</evidence>
<evidence type="ECO:0000256" key="1">
    <source>
        <dbReference type="ARBA" id="ARBA00004196"/>
    </source>
</evidence>
<proteinExistence type="predicted"/>
<dbReference type="Gene3D" id="1.50.10.100">
    <property type="entry name" value="Chondroitin AC/alginate lyase"/>
    <property type="match status" value="1"/>
</dbReference>
<accession>A0ABT6YU02</accession>
<dbReference type="InterPro" id="IPR012480">
    <property type="entry name" value="Hepar_II_III_C"/>
</dbReference>
<sequence>MMSIPRILIFLLCFVVSTKAQITPRNIFGKEYSLEAVQQSLIPLNQWHPYPQNPSEWKAQVPDSVLQKVIKDGEKALNYKFEPISATISLDYVRSGDRNRHGNISYGKRSNLFQLLVAESVEDKGRFMEAIFNGIWSICEESYWGVPAHIGNTGLPDVTNPVVDLFSAETASVLAIADYWVGKKLDKINPLIRKRIYHETNVRIFNPMLNNPERFGWMSKTKPVNNWNPWIMSNWIMSNLLLEKDESRRAKMLYGAMIGLDSYLNSLGEDGGCDEGPSYWFAAGGSVFDCLELLQNVTNNRVNIYQNELIKKMANYVYKTHISGEYFVNFADADPTLRPDGLMLYRFGKAIQEPQLQHFGEWAFAKYPQVKTEGYQRMRRVQNLLTVSAIKANETAYQPVNEAWISDIQVMTARDNTGLFLATHGGHNDESHNHNDVGDFIIYYKGKPMVIDAGRGNYTARTFSKQRYELWFTQSQHHNLPMINGIGQKEGRSFEAHEVAFQSNEKEIGLTMNIAGAYPQEAGIQTWKRSVKLLKQKHQIEVNDDFLLTQSPQSLQQVLMTICEVDASQIGKITLTNENSQLVLTYDANLFSVSTDMPSTEGMEYDSFKTKWGKKLVTRILLTHKKPSNKGKYQLKFEGK</sequence>
<dbReference type="EMBL" id="JASHID010000022">
    <property type="protein sequence ID" value="MDI9867010.1"/>
    <property type="molecule type" value="Genomic_DNA"/>
</dbReference>
<reference evidence="3 4" key="1">
    <citation type="submission" date="2023-05" db="EMBL/GenBank/DDBJ databases">
        <title>Novel species of genus Flectobacillus isolated from stream in China.</title>
        <authorList>
            <person name="Lu H."/>
        </authorList>
    </citation>
    <scope>NUCLEOTIDE SEQUENCE [LARGE SCALE GENOMIC DNA]</scope>
    <source>
        <strain evidence="3 4">DC10W</strain>
    </source>
</reference>
<dbReference type="Pfam" id="PF07940">
    <property type="entry name" value="Hepar_II_III_C"/>
    <property type="match status" value="1"/>
</dbReference>
<dbReference type="Proteomes" id="UP001236569">
    <property type="component" value="Unassembled WGS sequence"/>
</dbReference>
<keyword evidence="4" id="KW-1185">Reference proteome</keyword>
<comment type="subcellular location">
    <subcellularLocation>
        <location evidence="1">Cell envelope</location>
    </subcellularLocation>
</comment>
<dbReference type="InterPro" id="IPR008929">
    <property type="entry name" value="Chondroitin_lyas"/>
</dbReference>